<dbReference type="EMBL" id="UINC01183783">
    <property type="protein sequence ID" value="SVD94696.1"/>
    <property type="molecule type" value="Genomic_DNA"/>
</dbReference>
<evidence type="ECO:0000313" key="1">
    <source>
        <dbReference type="EMBL" id="SVD94696.1"/>
    </source>
</evidence>
<sequence>VIIADEPVASLDPARATDLIDLLAKIARESNKTFVASIHSTDLAHQYFKRVIGLRNGEKQFDLPVAFVSPELLGGLYELEGLERESVVQE</sequence>
<dbReference type="InterPro" id="IPR027417">
    <property type="entry name" value="P-loop_NTPase"/>
</dbReference>
<dbReference type="SUPFAM" id="SSF52540">
    <property type="entry name" value="P-loop containing nucleoside triphosphate hydrolases"/>
    <property type="match status" value="1"/>
</dbReference>
<accession>A0A382ZGM9</accession>
<organism evidence="1">
    <name type="scientific">marine metagenome</name>
    <dbReference type="NCBI Taxonomy" id="408172"/>
    <lineage>
        <taxon>unclassified sequences</taxon>
        <taxon>metagenomes</taxon>
        <taxon>ecological metagenomes</taxon>
    </lineage>
</organism>
<evidence type="ECO:0008006" key="2">
    <source>
        <dbReference type="Google" id="ProtNLM"/>
    </source>
</evidence>
<feature type="non-terminal residue" evidence="1">
    <location>
        <position position="1"/>
    </location>
</feature>
<gene>
    <name evidence="1" type="ORF">METZ01_LOCUS447550</name>
</gene>
<proteinExistence type="predicted"/>
<reference evidence="1" key="1">
    <citation type="submission" date="2018-05" db="EMBL/GenBank/DDBJ databases">
        <authorList>
            <person name="Lanie J.A."/>
            <person name="Ng W.-L."/>
            <person name="Kazmierczak K.M."/>
            <person name="Andrzejewski T.M."/>
            <person name="Davidsen T.M."/>
            <person name="Wayne K.J."/>
            <person name="Tettelin H."/>
            <person name="Glass J.I."/>
            <person name="Rusch D."/>
            <person name="Podicherti R."/>
            <person name="Tsui H.-C.T."/>
            <person name="Winkler M.E."/>
        </authorList>
    </citation>
    <scope>NUCLEOTIDE SEQUENCE</scope>
</reference>
<name>A0A382ZGM9_9ZZZZ</name>
<dbReference type="AlphaFoldDB" id="A0A382ZGM9"/>
<dbReference type="Gene3D" id="3.40.50.300">
    <property type="entry name" value="P-loop containing nucleotide triphosphate hydrolases"/>
    <property type="match status" value="1"/>
</dbReference>
<protein>
    <recommendedName>
        <fullName evidence="2">ATPase AAA-type core domain-containing protein</fullName>
    </recommendedName>
</protein>